<name>A0A6A5VRT3_9PLEO</name>
<evidence type="ECO:0000256" key="7">
    <source>
        <dbReference type="ARBA" id="ARBA00023136"/>
    </source>
</evidence>
<dbReference type="PANTHER" id="PTHR30574">
    <property type="entry name" value="INNER MEMBRANE PROTEIN YEDE"/>
    <property type="match status" value="1"/>
</dbReference>
<evidence type="ECO:0000256" key="5">
    <source>
        <dbReference type="ARBA" id="ARBA00022692"/>
    </source>
</evidence>
<keyword evidence="5 8" id="KW-0812">Transmembrane</keyword>
<keyword evidence="7 8" id="KW-0472">Membrane</keyword>
<evidence type="ECO:0000256" key="3">
    <source>
        <dbReference type="ARBA" id="ARBA00022475"/>
    </source>
</evidence>
<comment type="subcellular location">
    <subcellularLocation>
        <location evidence="1">Cell inner membrane</location>
        <topology evidence="1">Multi-pass membrane protein</topology>
    </subcellularLocation>
</comment>
<protein>
    <submittedName>
        <fullName evidence="9">Uncharacterized protein</fullName>
    </submittedName>
</protein>
<keyword evidence="6 8" id="KW-1133">Transmembrane helix</keyword>
<evidence type="ECO:0000256" key="8">
    <source>
        <dbReference type="SAM" id="Phobius"/>
    </source>
</evidence>
<evidence type="ECO:0000256" key="2">
    <source>
        <dbReference type="ARBA" id="ARBA00022448"/>
    </source>
</evidence>
<dbReference type="Pfam" id="PF04143">
    <property type="entry name" value="Sulf_transp"/>
    <property type="match status" value="1"/>
</dbReference>
<evidence type="ECO:0000256" key="6">
    <source>
        <dbReference type="ARBA" id="ARBA00022989"/>
    </source>
</evidence>
<evidence type="ECO:0000256" key="1">
    <source>
        <dbReference type="ARBA" id="ARBA00004429"/>
    </source>
</evidence>
<keyword evidence="4" id="KW-0997">Cell inner membrane</keyword>
<organism evidence="9 10">
    <name type="scientific">Bimuria novae-zelandiae CBS 107.79</name>
    <dbReference type="NCBI Taxonomy" id="1447943"/>
    <lineage>
        <taxon>Eukaryota</taxon>
        <taxon>Fungi</taxon>
        <taxon>Dikarya</taxon>
        <taxon>Ascomycota</taxon>
        <taxon>Pezizomycotina</taxon>
        <taxon>Dothideomycetes</taxon>
        <taxon>Pleosporomycetidae</taxon>
        <taxon>Pleosporales</taxon>
        <taxon>Massarineae</taxon>
        <taxon>Didymosphaeriaceae</taxon>
        <taxon>Bimuria</taxon>
    </lineage>
</organism>
<proteinExistence type="predicted"/>
<evidence type="ECO:0000256" key="4">
    <source>
        <dbReference type="ARBA" id="ARBA00022519"/>
    </source>
</evidence>
<dbReference type="PANTHER" id="PTHR30574:SF1">
    <property type="entry name" value="SULPHUR TRANSPORT DOMAIN-CONTAINING PROTEIN"/>
    <property type="match status" value="1"/>
</dbReference>
<gene>
    <name evidence="9" type="ORF">BU23DRAFT_651167</name>
</gene>
<accession>A0A6A5VRT3</accession>
<keyword evidence="2" id="KW-0813">Transport</keyword>
<feature type="transmembrane region" description="Helical" evidence="8">
    <location>
        <begin position="130"/>
        <end position="148"/>
    </location>
</feature>
<feature type="transmembrane region" description="Helical" evidence="8">
    <location>
        <begin position="253"/>
        <end position="274"/>
    </location>
</feature>
<feature type="transmembrane region" description="Helical" evidence="8">
    <location>
        <begin position="280"/>
        <end position="301"/>
    </location>
</feature>
<keyword evidence="10" id="KW-1185">Reference proteome</keyword>
<dbReference type="InterPro" id="IPR007272">
    <property type="entry name" value="Sulf_transp_TsuA/YedE"/>
</dbReference>
<keyword evidence="3" id="KW-1003">Cell membrane</keyword>
<sequence length="302" mass="30458">MVPTFISSSAAGALFGAALASSGVYLPSVITSQMHLSDFHMVKVFLAASASSSRYDGNILGGAMVSIGMTLTGVCPGLFVLGGGILGGNLYTQLIPYLPPPSPASSLEKEKPNENLTVQGKLGMSTRSAVLMYEVCCLVVINLATLLGPESVGVPLHPLLGGAAIGGAQAASLLLTGVPVGVSTAYKVGATYIWRTITSLSSHEAKGAPLAPLPPLKSVYFAAGIVAGSKMLLRAVPSAVVGTVLDIRASRGVLGLIMVLGVRLAGGCTSGHGISRMVMLSVSSIVTVGSMFLGGFGSALLV</sequence>
<dbReference type="OrthoDB" id="10254418at2759"/>
<dbReference type="EMBL" id="ML976660">
    <property type="protein sequence ID" value="KAF1978412.1"/>
    <property type="molecule type" value="Genomic_DNA"/>
</dbReference>
<dbReference type="Proteomes" id="UP000800036">
    <property type="component" value="Unassembled WGS sequence"/>
</dbReference>
<reference evidence="9" key="1">
    <citation type="journal article" date="2020" name="Stud. Mycol.">
        <title>101 Dothideomycetes genomes: a test case for predicting lifestyles and emergence of pathogens.</title>
        <authorList>
            <person name="Haridas S."/>
            <person name="Albert R."/>
            <person name="Binder M."/>
            <person name="Bloem J."/>
            <person name="Labutti K."/>
            <person name="Salamov A."/>
            <person name="Andreopoulos B."/>
            <person name="Baker S."/>
            <person name="Barry K."/>
            <person name="Bills G."/>
            <person name="Bluhm B."/>
            <person name="Cannon C."/>
            <person name="Castanera R."/>
            <person name="Culley D."/>
            <person name="Daum C."/>
            <person name="Ezra D."/>
            <person name="Gonzalez J."/>
            <person name="Henrissat B."/>
            <person name="Kuo A."/>
            <person name="Liang C."/>
            <person name="Lipzen A."/>
            <person name="Lutzoni F."/>
            <person name="Magnuson J."/>
            <person name="Mondo S."/>
            <person name="Nolan M."/>
            <person name="Ohm R."/>
            <person name="Pangilinan J."/>
            <person name="Park H.-J."/>
            <person name="Ramirez L."/>
            <person name="Alfaro M."/>
            <person name="Sun H."/>
            <person name="Tritt A."/>
            <person name="Yoshinaga Y."/>
            <person name="Zwiers L.-H."/>
            <person name="Turgeon B."/>
            <person name="Goodwin S."/>
            <person name="Spatafora J."/>
            <person name="Crous P."/>
            <person name="Grigoriev I."/>
        </authorList>
    </citation>
    <scope>NUCLEOTIDE SEQUENCE</scope>
    <source>
        <strain evidence="9">CBS 107.79</strain>
    </source>
</reference>
<dbReference type="GO" id="GO:0005886">
    <property type="term" value="C:plasma membrane"/>
    <property type="evidence" value="ECO:0007669"/>
    <property type="project" value="UniProtKB-SubCell"/>
</dbReference>
<evidence type="ECO:0000313" key="10">
    <source>
        <dbReference type="Proteomes" id="UP000800036"/>
    </source>
</evidence>
<evidence type="ECO:0000313" key="9">
    <source>
        <dbReference type="EMBL" id="KAF1978412.1"/>
    </source>
</evidence>
<dbReference type="AlphaFoldDB" id="A0A6A5VRT3"/>
<feature type="transmembrane region" description="Helical" evidence="8">
    <location>
        <begin position="59"/>
        <end position="81"/>
    </location>
</feature>